<dbReference type="Proteomes" id="UP000554286">
    <property type="component" value="Unassembled WGS sequence"/>
</dbReference>
<dbReference type="InterPro" id="IPR006433">
    <property type="entry name" value="Prohead_protease"/>
</dbReference>
<accession>A0A7W6RGH7</accession>
<comment type="caution">
    <text evidence="5">The sequence shown here is derived from an EMBL/GenBank/DDBJ whole genome shotgun (WGS) entry which is preliminary data.</text>
</comment>
<organism evidence="5 6">
    <name type="scientific">Roseospira visakhapatnamensis</name>
    <dbReference type="NCBI Taxonomy" id="390880"/>
    <lineage>
        <taxon>Bacteria</taxon>
        <taxon>Pseudomonadati</taxon>
        <taxon>Pseudomonadota</taxon>
        <taxon>Alphaproteobacteria</taxon>
        <taxon>Rhodospirillales</taxon>
        <taxon>Rhodospirillaceae</taxon>
        <taxon>Roseospira</taxon>
    </lineage>
</organism>
<sequence>MVDLERRIAGATDLRLEAGDAPRIVGHAALFDRLSEDLGGFRERIRPGAFADSLEREDVRALFNHDPNVILGRNRAGTLRLGEDAEGLAIEIDPPDTQAARDLMVSIARGDVSQMSFGFIVRPGGQSWEKDAEGRVLRTLTAVRLLDVSPVVFPAYPDTAVAVRAMTAWRAATTPRPPVALLRRRLDLALAMGP</sequence>
<dbReference type="InterPro" id="IPR054613">
    <property type="entry name" value="Peptidase_S78_dom"/>
</dbReference>
<evidence type="ECO:0000259" key="4">
    <source>
        <dbReference type="Pfam" id="PF04586"/>
    </source>
</evidence>
<name>A0A7W6RGH7_9PROT</name>
<keyword evidence="1" id="KW-1188">Viral release from host cell</keyword>
<evidence type="ECO:0000256" key="2">
    <source>
        <dbReference type="ARBA" id="ARBA00022670"/>
    </source>
</evidence>
<evidence type="ECO:0000256" key="1">
    <source>
        <dbReference type="ARBA" id="ARBA00022612"/>
    </source>
</evidence>
<dbReference type="GO" id="GO:0008233">
    <property type="term" value="F:peptidase activity"/>
    <property type="evidence" value="ECO:0007669"/>
    <property type="project" value="UniProtKB-KW"/>
</dbReference>
<protein>
    <recommendedName>
        <fullName evidence="4">Prohead serine protease domain-containing protein</fullName>
    </recommendedName>
</protein>
<keyword evidence="3" id="KW-0378">Hydrolase</keyword>
<evidence type="ECO:0000313" key="5">
    <source>
        <dbReference type="EMBL" id="MBB4267599.1"/>
    </source>
</evidence>
<evidence type="ECO:0000313" key="6">
    <source>
        <dbReference type="Proteomes" id="UP000554286"/>
    </source>
</evidence>
<keyword evidence="6" id="KW-1185">Reference proteome</keyword>
<evidence type="ECO:0000256" key="3">
    <source>
        <dbReference type="ARBA" id="ARBA00022801"/>
    </source>
</evidence>
<dbReference type="GO" id="GO:0006508">
    <property type="term" value="P:proteolysis"/>
    <property type="evidence" value="ECO:0007669"/>
    <property type="project" value="UniProtKB-KW"/>
</dbReference>
<gene>
    <name evidence="5" type="ORF">GGD89_003246</name>
</gene>
<proteinExistence type="predicted"/>
<dbReference type="NCBIfam" id="TIGR01543">
    <property type="entry name" value="proheadase_HK97"/>
    <property type="match status" value="1"/>
</dbReference>
<feature type="domain" description="Prohead serine protease" evidence="4">
    <location>
        <begin position="23"/>
        <end position="165"/>
    </location>
</feature>
<dbReference type="AlphaFoldDB" id="A0A7W6RGH7"/>
<reference evidence="5 6" key="1">
    <citation type="submission" date="2020-08" db="EMBL/GenBank/DDBJ databases">
        <title>Genome sequencing of Purple Non-Sulfur Bacteria from various extreme environments.</title>
        <authorList>
            <person name="Mayer M."/>
        </authorList>
    </citation>
    <scope>NUCLEOTIDE SEQUENCE [LARGE SCALE GENOMIC DNA]</scope>
    <source>
        <strain evidence="5 6">JA131</strain>
    </source>
</reference>
<keyword evidence="2" id="KW-0645">Protease</keyword>
<dbReference type="RefSeq" id="WP_184047247.1">
    <property type="nucleotide sequence ID" value="NZ_JACIGK010000030.1"/>
</dbReference>
<dbReference type="EMBL" id="JACIGK010000030">
    <property type="protein sequence ID" value="MBB4267599.1"/>
    <property type="molecule type" value="Genomic_DNA"/>
</dbReference>
<dbReference type="Pfam" id="PF04586">
    <property type="entry name" value="Peptidase_S78"/>
    <property type="match status" value="1"/>
</dbReference>